<dbReference type="Pfam" id="PF00096">
    <property type="entry name" value="zf-C2H2"/>
    <property type="match status" value="3"/>
</dbReference>
<dbReference type="InterPro" id="IPR050717">
    <property type="entry name" value="C2H2-ZF_Transcription_Reg"/>
</dbReference>
<dbReference type="PANTHER" id="PTHR14196">
    <property type="entry name" value="ODD-SKIPPED - RELATED"/>
    <property type="match status" value="1"/>
</dbReference>
<dbReference type="FunFam" id="3.30.160.60:FF:000478">
    <property type="entry name" value="Zinc finger protein 133"/>
    <property type="match status" value="1"/>
</dbReference>
<dbReference type="GO" id="GO:0000981">
    <property type="term" value="F:DNA-binding transcription factor activity, RNA polymerase II-specific"/>
    <property type="evidence" value="ECO:0007669"/>
    <property type="project" value="TreeGrafter"/>
</dbReference>
<feature type="domain" description="C2H2-type" evidence="9">
    <location>
        <begin position="296"/>
        <end position="324"/>
    </location>
</feature>
<keyword evidence="5" id="KW-0805">Transcription regulation</keyword>
<evidence type="ECO:0000256" key="7">
    <source>
        <dbReference type="PROSITE-ProRule" id="PRU00042"/>
    </source>
</evidence>
<keyword evidence="2" id="KW-0677">Repeat</keyword>
<protein>
    <submittedName>
        <fullName evidence="11">Uncharacterized protein LOC114252635</fullName>
    </submittedName>
</protein>
<evidence type="ECO:0000256" key="2">
    <source>
        <dbReference type="ARBA" id="ARBA00022737"/>
    </source>
</evidence>
<feature type="domain" description="C2H2-type" evidence="9">
    <location>
        <begin position="268"/>
        <end position="295"/>
    </location>
</feature>
<feature type="domain" description="C2H2-type" evidence="9">
    <location>
        <begin position="184"/>
        <end position="211"/>
    </location>
</feature>
<proteinExistence type="predicted"/>
<feature type="region of interest" description="Disordered" evidence="8">
    <location>
        <begin position="530"/>
        <end position="556"/>
    </location>
</feature>
<reference evidence="11" key="1">
    <citation type="submission" date="2025-08" db="UniProtKB">
        <authorList>
            <consortium name="RefSeq"/>
        </authorList>
    </citation>
    <scope>IDENTIFICATION</scope>
    <source>
        <tissue evidence="11">Silk gland</tissue>
    </source>
</reference>
<evidence type="ECO:0000313" key="10">
    <source>
        <dbReference type="Proteomes" id="UP000504629"/>
    </source>
</evidence>
<dbReference type="OrthoDB" id="6077919at2759"/>
<feature type="region of interest" description="Disordered" evidence="8">
    <location>
        <begin position="316"/>
        <end position="357"/>
    </location>
</feature>
<dbReference type="InterPro" id="IPR036236">
    <property type="entry name" value="Znf_C2H2_sf"/>
</dbReference>
<dbReference type="PANTHER" id="PTHR14196:SF12">
    <property type="entry name" value="ZINC FINGER PROTEIN 208-LIKE"/>
    <property type="match status" value="1"/>
</dbReference>
<dbReference type="Pfam" id="PF12874">
    <property type="entry name" value="zf-met"/>
    <property type="match status" value="1"/>
</dbReference>
<evidence type="ECO:0000259" key="9">
    <source>
        <dbReference type="PROSITE" id="PS50157"/>
    </source>
</evidence>
<dbReference type="FunFam" id="3.30.160.60:FF:000621">
    <property type="entry name" value="FLT3-interacting zinc finger 1"/>
    <property type="match status" value="1"/>
</dbReference>
<evidence type="ECO:0000256" key="1">
    <source>
        <dbReference type="ARBA" id="ARBA00022723"/>
    </source>
</evidence>
<feature type="region of interest" description="Disordered" evidence="8">
    <location>
        <begin position="133"/>
        <end position="163"/>
    </location>
</feature>
<evidence type="ECO:0000256" key="5">
    <source>
        <dbReference type="ARBA" id="ARBA00023015"/>
    </source>
</evidence>
<dbReference type="GO" id="GO:0000977">
    <property type="term" value="F:RNA polymerase II transcription regulatory region sequence-specific DNA binding"/>
    <property type="evidence" value="ECO:0007669"/>
    <property type="project" value="TreeGrafter"/>
</dbReference>
<keyword evidence="4" id="KW-0862">Zinc</keyword>
<evidence type="ECO:0000256" key="8">
    <source>
        <dbReference type="SAM" id="MobiDB-lite"/>
    </source>
</evidence>
<dbReference type="KEGG" id="bman:114252635"/>
<dbReference type="InterPro" id="IPR013087">
    <property type="entry name" value="Znf_C2H2_type"/>
</dbReference>
<feature type="domain" description="C2H2-type" evidence="9">
    <location>
        <begin position="240"/>
        <end position="267"/>
    </location>
</feature>
<dbReference type="RefSeq" id="XP_028043036.1">
    <property type="nucleotide sequence ID" value="XM_028187235.1"/>
</dbReference>
<feature type="domain" description="C2H2-type" evidence="9">
    <location>
        <begin position="212"/>
        <end position="239"/>
    </location>
</feature>
<sequence length="624" mass="69337">MFSDEVVVKQENLSADEIISVHEVCLGEKYEKKAPSARHESILTSSEKYDMDVSRSFFRDGFFNEDQDQFAWTEEDGNIVSLVSEPGFGTTGQTSFGRDLDMGLHAQTKEAQSSSSMFVARKMSTSLDRSFGGSQLVSSTTTGNPVLDQPKKNQGARKVDKSDPRSKVHYMKYVKRLGKTVKLWECGICGREFQHQYTLMRHLPTHTDERNFHCVTCGKSFRQLSTLSQHRAIHSSERPYACEVCNKTFNRVSTLISHCKTHSSEKPYRCHLCPKGFHQKGNLRNHLFTHTNERPYRCNICFKGFNQQSNLVCHKNKAHPDENSSSSNQVQIAAQGTSISQTGSDSNRPPSAPCEVSSTMGHLMPPLTNEFDWNIKNDWQNRVSNQSDPEEWGSMINGVVVDAIETYHMKVAKATNQTPFALLKPDTGIPVLVKVVNVSLPGGKQMLVPATAEDLRAGGKIVVQKEGEDAVTQDVERAVQIKVPVVAIVVPKMQPSGRLHISVEEPHHVYHTTLNSDVITVNISDSCTVKDEEEKKESTRNLPSPPKNEILKPGPSGSRISCAMPSPTPSPPLDLISMDLFEPIECIPLGPQITAVDDIDHVPSDDSDIFIGEFEESIPLSDSD</sequence>
<feature type="compositionally biased region" description="Polar residues" evidence="8">
    <location>
        <begin position="323"/>
        <end position="349"/>
    </location>
</feature>
<keyword evidence="10" id="KW-1185">Reference proteome</keyword>
<keyword evidence="3 7" id="KW-0863">Zinc-finger</keyword>
<feature type="compositionally biased region" description="Polar residues" evidence="8">
    <location>
        <begin position="133"/>
        <end position="144"/>
    </location>
</feature>
<dbReference type="FunFam" id="3.30.160.60:FF:000340">
    <property type="entry name" value="zinc finger protein 473 isoform X1"/>
    <property type="match status" value="1"/>
</dbReference>
<evidence type="ECO:0000256" key="4">
    <source>
        <dbReference type="ARBA" id="ARBA00022833"/>
    </source>
</evidence>
<feature type="compositionally biased region" description="Basic and acidic residues" evidence="8">
    <location>
        <begin position="530"/>
        <end position="539"/>
    </location>
</feature>
<evidence type="ECO:0000313" key="11">
    <source>
        <dbReference type="RefSeq" id="XP_028043036.1"/>
    </source>
</evidence>
<dbReference type="PROSITE" id="PS50157">
    <property type="entry name" value="ZINC_FINGER_C2H2_2"/>
    <property type="match status" value="5"/>
</dbReference>
<gene>
    <name evidence="11" type="primary">LOC114252635</name>
</gene>
<evidence type="ECO:0000256" key="6">
    <source>
        <dbReference type="ARBA" id="ARBA00023163"/>
    </source>
</evidence>
<dbReference type="GO" id="GO:0008270">
    <property type="term" value="F:zinc ion binding"/>
    <property type="evidence" value="ECO:0007669"/>
    <property type="project" value="UniProtKB-KW"/>
</dbReference>
<accession>A0A6J2KL27</accession>
<keyword evidence="1" id="KW-0479">Metal-binding</keyword>
<dbReference type="Gene3D" id="3.30.160.60">
    <property type="entry name" value="Classic Zinc Finger"/>
    <property type="match status" value="5"/>
</dbReference>
<evidence type="ECO:0000256" key="3">
    <source>
        <dbReference type="ARBA" id="ARBA00022771"/>
    </source>
</evidence>
<dbReference type="GO" id="GO:0005634">
    <property type="term" value="C:nucleus"/>
    <property type="evidence" value="ECO:0007669"/>
    <property type="project" value="TreeGrafter"/>
</dbReference>
<dbReference type="GeneID" id="114252635"/>
<dbReference type="SMART" id="SM00355">
    <property type="entry name" value="ZnF_C2H2"/>
    <property type="match status" value="5"/>
</dbReference>
<organism evidence="10 11">
    <name type="scientific">Bombyx mandarina</name>
    <name type="common">Wild silk moth</name>
    <name type="synonym">Wild silkworm</name>
    <dbReference type="NCBI Taxonomy" id="7092"/>
    <lineage>
        <taxon>Eukaryota</taxon>
        <taxon>Metazoa</taxon>
        <taxon>Ecdysozoa</taxon>
        <taxon>Arthropoda</taxon>
        <taxon>Hexapoda</taxon>
        <taxon>Insecta</taxon>
        <taxon>Pterygota</taxon>
        <taxon>Neoptera</taxon>
        <taxon>Endopterygota</taxon>
        <taxon>Lepidoptera</taxon>
        <taxon>Glossata</taxon>
        <taxon>Ditrysia</taxon>
        <taxon>Bombycoidea</taxon>
        <taxon>Bombycidae</taxon>
        <taxon>Bombycinae</taxon>
        <taxon>Bombyx</taxon>
    </lineage>
</organism>
<dbReference type="PROSITE" id="PS00028">
    <property type="entry name" value="ZINC_FINGER_C2H2_1"/>
    <property type="match status" value="5"/>
</dbReference>
<name>A0A6J2KL27_BOMMA</name>
<dbReference type="SUPFAM" id="SSF57667">
    <property type="entry name" value="beta-beta-alpha zinc fingers"/>
    <property type="match status" value="3"/>
</dbReference>
<dbReference type="AlphaFoldDB" id="A0A6J2KL27"/>
<keyword evidence="6" id="KW-0804">Transcription</keyword>
<dbReference type="Proteomes" id="UP000504629">
    <property type="component" value="Unplaced"/>
</dbReference>